<evidence type="ECO:0000256" key="1">
    <source>
        <dbReference type="SAM" id="MobiDB-lite"/>
    </source>
</evidence>
<feature type="region of interest" description="Disordered" evidence="1">
    <location>
        <begin position="13"/>
        <end position="58"/>
    </location>
</feature>
<organism evidence="2 3">
    <name type="scientific">Haloarcula argentinensis</name>
    <dbReference type="NCBI Taxonomy" id="43776"/>
    <lineage>
        <taxon>Archaea</taxon>
        <taxon>Methanobacteriati</taxon>
        <taxon>Methanobacteriota</taxon>
        <taxon>Stenosarchaea group</taxon>
        <taxon>Halobacteria</taxon>
        <taxon>Halobacteriales</taxon>
        <taxon>Haloarculaceae</taxon>
        <taxon>Haloarcula</taxon>
    </lineage>
</organism>
<evidence type="ECO:0000313" key="2">
    <source>
        <dbReference type="EMBL" id="NLV15095.1"/>
    </source>
</evidence>
<dbReference type="RefSeq" id="WP_170098440.1">
    <property type="nucleotide sequence ID" value="NZ_WOWA01000009.1"/>
</dbReference>
<reference evidence="2" key="1">
    <citation type="submission" date="2019-12" db="EMBL/GenBank/DDBJ databases">
        <title>Whole genome sequencing of Haloarcula argentinensis strain pws5.</title>
        <authorList>
            <person name="Verma D.K."/>
            <person name="Gopal K."/>
            <person name="Prasad E.S."/>
        </authorList>
    </citation>
    <scope>NUCLEOTIDE SEQUENCE</scope>
    <source>
        <strain evidence="2">Pws5</strain>
    </source>
</reference>
<sequence length="58" mass="6062">MRDALSCVLARFSRHSGQSGESEADETGDDGGGFAGLPSKTSIARGDCQRENDALFSP</sequence>
<protein>
    <submittedName>
        <fullName evidence="2">Uncharacterized protein</fullName>
    </submittedName>
</protein>
<dbReference type="Proteomes" id="UP000641625">
    <property type="component" value="Unassembled WGS sequence"/>
</dbReference>
<proteinExistence type="predicted"/>
<accession>A0A847UM02</accession>
<dbReference type="EMBL" id="WOWA01000009">
    <property type="protein sequence ID" value="NLV15095.1"/>
    <property type="molecule type" value="Genomic_DNA"/>
</dbReference>
<name>A0A847UM02_HALAR</name>
<feature type="compositionally biased region" description="Basic and acidic residues" evidence="1">
    <location>
        <begin position="47"/>
        <end position="58"/>
    </location>
</feature>
<gene>
    <name evidence="2" type="ORF">GOC77_17665</name>
</gene>
<dbReference type="AlphaFoldDB" id="A0A847UM02"/>
<comment type="caution">
    <text evidence="2">The sequence shown here is derived from an EMBL/GenBank/DDBJ whole genome shotgun (WGS) entry which is preliminary data.</text>
</comment>
<evidence type="ECO:0000313" key="3">
    <source>
        <dbReference type="Proteomes" id="UP000641625"/>
    </source>
</evidence>